<proteinExistence type="predicted"/>
<dbReference type="Pfam" id="PF03692">
    <property type="entry name" value="CxxCxxCC"/>
    <property type="match status" value="1"/>
</dbReference>
<gene>
    <name evidence="1" type="ORF">ACFPME_15680</name>
</gene>
<name>A0ABW0JQ73_9GAMM</name>
<organism evidence="1 2">
    <name type="scientific">Rhodanobacter umsongensis</name>
    <dbReference type="NCBI Taxonomy" id="633153"/>
    <lineage>
        <taxon>Bacteria</taxon>
        <taxon>Pseudomonadati</taxon>
        <taxon>Pseudomonadota</taxon>
        <taxon>Gammaproteobacteria</taxon>
        <taxon>Lysobacterales</taxon>
        <taxon>Rhodanobacteraceae</taxon>
        <taxon>Rhodanobacter</taxon>
    </lineage>
</organism>
<dbReference type="RefSeq" id="WP_377306591.1">
    <property type="nucleotide sequence ID" value="NZ_JBHSMK010000009.1"/>
</dbReference>
<accession>A0ABW0JQ73</accession>
<sequence length="127" mass="13861">MQHPCLRCGVCCKFFRVSFHWSEAEASLGGCVPPELTEKFDPHRLVMRGTNAAQPYCVALQGTVGEAAHCGIYPRRPSVCREVPPSWEFGASSPQCDKARLAHGLPLLTPADWVEPFDPAGPLTQIA</sequence>
<evidence type="ECO:0000313" key="1">
    <source>
        <dbReference type="EMBL" id="MFC5438001.1"/>
    </source>
</evidence>
<keyword evidence="2" id="KW-1185">Reference proteome</keyword>
<protein>
    <submittedName>
        <fullName evidence="1">YkgJ family cysteine cluster protein</fullName>
    </submittedName>
</protein>
<evidence type="ECO:0000313" key="2">
    <source>
        <dbReference type="Proteomes" id="UP001596013"/>
    </source>
</evidence>
<comment type="caution">
    <text evidence="1">The sequence shown here is derived from an EMBL/GenBank/DDBJ whole genome shotgun (WGS) entry which is preliminary data.</text>
</comment>
<reference evidence="2" key="1">
    <citation type="journal article" date="2019" name="Int. J. Syst. Evol. Microbiol.">
        <title>The Global Catalogue of Microorganisms (GCM) 10K type strain sequencing project: providing services to taxonomists for standard genome sequencing and annotation.</title>
        <authorList>
            <consortium name="The Broad Institute Genomics Platform"/>
            <consortium name="The Broad Institute Genome Sequencing Center for Infectious Disease"/>
            <person name="Wu L."/>
            <person name="Ma J."/>
        </authorList>
    </citation>
    <scope>NUCLEOTIDE SEQUENCE [LARGE SCALE GENOMIC DNA]</scope>
    <source>
        <strain evidence="2">JCM 17130</strain>
    </source>
</reference>
<dbReference type="Proteomes" id="UP001596013">
    <property type="component" value="Unassembled WGS sequence"/>
</dbReference>
<dbReference type="EMBL" id="JBHSMK010000009">
    <property type="protein sequence ID" value="MFC5438001.1"/>
    <property type="molecule type" value="Genomic_DNA"/>
</dbReference>
<dbReference type="InterPro" id="IPR005358">
    <property type="entry name" value="Puta_zinc/iron-chelating_dom"/>
</dbReference>